<accession>A0A401ZEL4</accession>
<evidence type="ECO:0000313" key="1">
    <source>
        <dbReference type="EMBL" id="GCE05263.1"/>
    </source>
</evidence>
<sequence>MQKENQPYIHAIPPTRKSFPARNFATTTAVPAFNNVGISTSKNLSAANFDGANHSYSYDALLSTNLEPGLPFVYDGLQFNWPNINHVDSPTSADNWQANGQVLPLSQTGTDGRLGFIGSAANGSYYGNPVITFSDNSTQTVDLNMSDWTLGGGTQPLAYRNKIVSAMSKRDGAGGEQNVKTYLFYDVIYYDGSKTPVSVTLPKSAGNRLHIFAYSNTFAPDPGYNNVGMSNDAYTTPGNFDGAGNSYSSADISWGTGYTIYSDPNITGDKYEMAFQWPDVLPGTPDNYQADGQTIPVTPVADAAKIGFVGAATGGPSYGAGYISYDDGTRQAFTLGFSDWTLNAYTHAPSFGNRYFDGMTYRNTRGGQQNTRAFLFYTDVALLPGKTVTSVTLPASTNQGKIHVYSIATGVAGFYDNVGVTADNSPVFGNFDGAGHSYSGVAMSNAGVTFTAPGGSSSMLVNGITFKLMYGAGGSPDNWVAHGQAISVNPIYGMSTLGFIGSAVNGSSTGKGLITYTDGTTQEYSLSFSDWCAPTPQYNNSVVATMPYRNSPYGTQSVKNRLYYTEISVQSDKTIANVQLPTTTGGLMHIFAVAGRSGTYNNVGISNQYATKLGNFDGVGSSYDEHALALNNIASGLTYQHGGFNFSFSDSGPGSTIAGWPDNYIAKGQTLDVTMQTVSNMTSIGFILSATNGGASGTATLTYTDGTTQNIVLGASDWCDSSTVARYNVSVAASMPYRNTPTGQQNVKNYLYFSSFSINSSKRVQTVTLPNVYQLHIFSIAFK</sequence>
<organism evidence="1 2">
    <name type="scientific">Dictyobacter aurantiacus</name>
    <dbReference type="NCBI Taxonomy" id="1936993"/>
    <lineage>
        <taxon>Bacteria</taxon>
        <taxon>Bacillati</taxon>
        <taxon>Chloroflexota</taxon>
        <taxon>Ktedonobacteria</taxon>
        <taxon>Ktedonobacterales</taxon>
        <taxon>Dictyobacteraceae</taxon>
        <taxon>Dictyobacter</taxon>
    </lineage>
</organism>
<evidence type="ECO:0000313" key="2">
    <source>
        <dbReference type="Proteomes" id="UP000287224"/>
    </source>
</evidence>
<keyword evidence="2" id="KW-1185">Reference proteome</keyword>
<protein>
    <submittedName>
        <fullName evidence="1">Uncharacterized protein</fullName>
    </submittedName>
</protein>
<dbReference type="RefSeq" id="WP_126596330.1">
    <property type="nucleotide sequence ID" value="NZ_BIFQ01000001.1"/>
</dbReference>
<proteinExistence type="predicted"/>
<dbReference type="EMBL" id="BIFQ01000001">
    <property type="protein sequence ID" value="GCE05263.1"/>
    <property type="molecule type" value="Genomic_DNA"/>
</dbReference>
<dbReference type="Proteomes" id="UP000287224">
    <property type="component" value="Unassembled WGS sequence"/>
</dbReference>
<comment type="caution">
    <text evidence="1">The sequence shown here is derived from an EMBL/GenBank/DDBJ whole genome shotgun (WGS) entry which is preliminary data.</text>
</comment>
<dbReference type="AlphaFoldDB" id="A0A401ZEL4"/>
<name>A0A401ZEL4_9CHLR</name>
<reference evidence="2" key="1">
    <citation type="submission" date="2018-12" db="EMBL/GenBank/DDBJ databases">
        <title>Tengunoibacter tsumagoiensis gen. nov., sp. nov., Dictyobacter kobayashii sp. nov., D. alpinus sp. nov., and D. joshuensis sp. nov. and description of Dictyobacteraceae fam. nov. within the order Ktedonobacterales isolated from Tengu-no-mugimeshi.</title>
        <authorList>
            <person name="Wang C.M."/>
            <person name="Zheng Y."/>
            <person name="Sakai Y."/>
            <person name="Toyoda A."/>
            <person name="Minakuchi Y."/>
            <person name="Abe K."/>
            <person name="Yokota A."/>
            <person name="Yabe S."/>
        </authorList>
    </citation>
    <scope>NUCLEOTIDE SEQUENCE [LARGE SCALE GENOMIC DNA]</scope>
    <source>
        <strain evidence="2">S-27</strain>
    </source>
</reference>
<gene>
    <name evidence="1" type="ORF">KDAU_25920</name>
</gene>
<dbReference type="OrthoDB" id="581621at2"/>